<dbReference type="GO" id="GO:0034220">
    <property type="term" value="P:monoatomic ion transmembrane transport"/>
    <property type="evidence" value="ECO:0007669"/>
    <property type="project" value="InterPro"/>
</dbReference>
<dbReference type="PRINTS" id="PR00182">
    <property type="entry name" value="ECOLNEIPORIN"/>
</dbReference>
<evidence type="ECO:0000256" key="1">
    <source>
        <dbReference type="ARBA" id="ARBA00004571"/>
    </source>
</evidence>
<keyword evidence="3" id="KW-0813">Transport</keyword>
<dbReference type="AlphaFoldDB" id="A0A1H2PUB5"/>
<evidence type="ECO:0000313" key="14">
    <source>
        <dbReference type="Proteomes" id="UP000243719"/>
    </source>
</evidence>
<comment type="subcellular location">
    <subcellularLocation>
        <location evidence="1">Cell outer membrane</location>
        <topology evidence="1">Multi-pass membrane protein</topology>
    </subcellularLocation>
</comment>
<dbReference type="PANTHER" id="PTHR34501">
    <property type="entry name" value="PROTEIN YDDL-RELATED"/>
    <property type="match status" value="1"/>
</dbReference>
<reference evidence="14" key="1">
    <citation type="submission" date="2016-09" db="EMBL/GenBank/DDBJ databases">
        <authorList>
            <person name="Varghese N."/>
            <person name="Submissions S."/>
        </authorList>
    </citation>
    <scope>NUCLEOTIDE SEQUENCE [LARGE SCALE GENOMIC DNA]</scope>
    <source>
        <strain evidence="14">JS23</strain>
    </source>
</reference>
<dbReference type="InterPro" id="IPR050298">
    <property type="entry name" value="Gram-neg_bact_OMP"/>
</dbReference>
<evidence type="ECO:0000256" key="7">
    <source>
        <dbReference type="ARBA" id="ARBA00023065"/>
    </source>
</evidence>
<evidence type="ECO:0000256" key="4">
    <source>
        <dbReference type="ARBA" id="ARBA00022452"/>
    </source>
</evidence>
<dbReference type="Gene3D" id="2.40.160.10">
    <property type="entry name" value="Porin"/>
    <property type="match status" value="1"/>
</dbReference>
<name>A0A1H2PUB5_9BURK</name>
<accession>A0A1H2PUB5</accession>
<dbReference type="CDD" id="cd00342">
    <property type="entry name" value="gram_neg_porins"/>
    <property type="match status" value="1"/>
</dbReference>
<proteinExistence type="predicted"/>
<evidence type="ECO:0000256" key="9">
    <source>
        <dbReference type="ARBA" id="ARBA00023136"/>
    </source>
</evidence>
<dbReference type="InterPro" id="IPR033900">
    <property type="entry name" value="Gram_neg_porin_domain"/>
</dbReference>
<evidence type="ECO:0000256" key="3">
    <source>
        <dbReference type="ARBA" id="ARBA00022448"/>
    </source>
</evidence>
<dbReference type="InterPro" id="IPR023614">
    <property type="entry name" value="Porin_dom_sf"/>
</dbReference>
<dbReference type="SUPFAM" id="SSF56935">
    <property type="entry name" value="Porins"/>
    <property type="match status" value="1"/>
</dbReference>
<dbReference type="STRING" id="1770053.SAMN05216551_11387"/>
<organism evidence="13 14">
    <name type="scientific">Chitinasiproducens palmae</name>
    <dbReference type="NCBI Taxonomy" id="1770053"/>
    <lineage>
        <taxon>Bacteria</taxon>
        <taxon>Pseudomonadati</taxon>
        <taxon>Pseudomonadota</taxon>
        <taxon>Betaproteobacteria</taxon>
        <taxon>Burkholderiales</taxon>
        <taxon>Burkholderiaceae</taxon>
        <taxon>Chitinasiproducens</taxon>
    </lineage>
</organism>
<dbReference type="GO" id="GO:0046930">
    <property type="term" value="C:pore complex"/>
    <property type="evidence" value="ECO:0007669"/>
    <property type="project" value="UniProtKB-KW"/>
</dbReference>
<keyword evidence="9" id="KW-0472">Membrane</keyword>
<dbReference type="RefSeq" id="WP_091912005.1">
    <property type="nucleotide sequence ID" value="NZ_FNLO01000013.1"/>
</dbReference>
<evidence type="ECO:0000256" key="10">
    <source>
        <dbReference type="ARBA" id="ARBA00023237"/>
    </source>
</evidence>
<dbReference type="Proteomes" id="UP000243719">
    <property type="component" value="Unassembled WGS sequence"/>
</dbReference>
<keyword evidence="6 11" id="KW-0732">Signal</keyword>
<comment type="subunit">
    <text evidence="2">Homotrimer.</text>
</comment>
<dbReference type="PANTHER" id="PTHR34501:SF9">
    <property type="entry name" value="MAJOR OUTER MEMBRANE PROTEIN P.IA"/>
    <property type="match status" value="1"/>
</dbReference>
<gene>
    <name evidence="13" type="ORF">SAMN05216551_11387</name>
</gene>
<dbReference type="OrthoDB" id="5289162at2"/>
<evidence type="ECO:0000256" key="6">
    <source>
        <dbReference type="ARBA" id="ARBA00022729"/>
    </source>
</evidence>
<evidence type="ECO:0000256" key="11">
    <source>
        <dbReference type="SAM" id="SignalP"/>
    </source>
</evidence>
<feature type="signal peptide" evidence="11">
    <location>
        <begin position="1"/>
        <end position="22"/>
    </location>
</feature>
<evidence type="ECO:0000259" key="12">
    <source>
        <dbReference type="Pfam" id="PF13609"/>
    </source>
</evidence>
<evidence type="ECO:0000256" key="5">
    <source>
        <dbReference type="ARBA" id="ARBA00022692"/>
    </source>
</evidence>
<dbReference type="GO" id="GO:0015288">
    <property type="term" value="F:porin activity"/>
    <property type="evidence" value="ECO:0007669"/>
    <property type="project" value="UniProtKB-KW"/>
</dbReference>
<dbReference type="PRINTS" id="PR00184">
    <property type="entry name" value="NEISSPPORIN"/>
</dbReference>
<keyword evidence="7" id="KW-0406">Ion transport</keyword>
<evidence type="ECO:0000256" key="2">
    <source>
        <dbReference type="ARBA" id="ARBA00011233"/>
    </source>
</evidence>
<dbReference type="Pfam" id="PF13609">
    <property type="entry name" value="Porin_4"/>
    <property type="match status" value="1"/>
</dbReference>
<evidence type="ECO:0000256" key="8">
    <source>
        <dbReference type="ARBA" id="ARBA00023114"/>
    </source>
</evidence>
<keyword evidence="4" id="KW-1134">Transmembrane beta strand</keyword>
<sequence>MTKRQRLCALVLGASIAQLSHAEGNMTLYGLIDTGVTWSNHQKGGDTVEMTSGKLSGARWGIRGSEVLGNGWRAEAVLENGYNSASGATLQSGRMFGRQSTVGLSNVRYGTLRLGRQYTPLALYGGPLTAALRWGTSLMVHPLDLDLLGGTTRFNNAIDYESPDFGGWRYRVQYALSNQAGAGFANNREWGGAIRYRSEHTTFVAGYAQLARPDSATNANGATTGDYQSALPLWIRQVDATLAGTPASSAMLAVGTQRTGMAAIVQTIERWSVGTTLSRTLLSQNVVTGAHTSGLNGTGSLSLDVAEANLTFRATPLNHTGVMVTYSSGRLQSGGQRASPHWWQFGIGNDYFLSKRTDVYVAAAYIMGSARDAIAQITLGSPASGRTEAGVSIGMRHRF</sequence>
<dbReference type="InterPro" id="IPR001702">
    <property type="entry name" value="Porin_Gram-ve"/>
</dbReference>
<feature type="chain" id="PRO_5017329051" evidence="11">
    <location>
        <begin position="23"/>
        <end position="399"/>
    </location>
</feature>
<dbReference type="GO" id="GO:0009279">
    <property type="term" value="C:cell outer membrane"/>
    <property type="evidence" value="ECO:0007669"/>
    <property type="project" value="UniProtKB-SubCell"/>
</dbReference>
<dbReference type="InterPro" id="IPR002299">
    <property type="entry name" value="Porin_Neis"/>
</dbReference>
<dbReference type="EMBL" id="FNLO01000013">
    <property type="protein sequence ID" value="SDV50766.1"/>
    <property type="molecule type" value="Genomic_DNA"/>
</dbReference>
<evidence type="ECO:0000313" key="13">
    <source>
        <dbReference type="EMBL" id="SDV50766.1"/>
    </source>
</evidence>
<keyword evidence="8" id="KW-0626">Porin</keyword>
<protein>
    <submittedName>
        <fullName evidence="13">Porin, GBP family</fullName>
    </submittedName>
</protein>
<keyword evidence="10" id="KW-0998">Cell outer membrane</keyword>
<feature type="domain" description="Porin" evidence="12">
    <location>
        <begin position="10"/>
        <end position="368"/>
    </location>
</feature>
<keyword evidence="14" id="KW-1185">Reference proteome</keyword>
<keyword evidence="5" id="KW-0812">Transmembrane</keyword>